<keyword evidence="10" id="KW-1185">Reference proteome</keyword>
<evidence type="ECO:0000313" key="9">
    <source>
        <dbReference type="EMBL" id="ROT81131.1"/>
    </source>
</evidence>
<protein>
    <submittedName>
        <fullName evidence="9">Chondroitin proteoglycan 2</fullName>
    </submittedName>
</protein>
<dbReference type="InterPro" id="IPR003582">
    <property type="entry name" value="ShKT_dom"/>
</dbReference>
<dbReference type="InterPro" id="IPR036508">
    <property type="entry name" value="Chitin-bd_dom_sf"/>
</dbReference>
<dbReference type="EMBL" id="QCYY01001015">
    <property type="protein sequence ID" value="ROT81131.1"/>
    <property type="molecule type" value="Genomic_DNA"/>
</dbReference>
<dbReference type="SUPFAM" id="SSF57625">
    <property type="entry name" value="Invertebrate chitin-binding proteins"/>
    <property type="match status" value="8"/>
</dbReference>
<dbReference type="PANTHER" id="PTHR23301:SF0">
    <property type="entry name" value="CHITIN-BINDING TYPE-2 DOMAIN-CONTAINING PROTEIN-RELATED"/>
    <property type="match status" value="1"/>
</dbReference>
<evidence type="ECO:0000256" key="4">
    <source>
        <dbReference type="ARBA" id="ARBA00023157"/>
    </source>
</evidence>
<evidence type="ECO:0000256" key="3">
    <source>
        <dbReference type="ARBA" id="ARBA00022737"/>
    </source>
</evidence>
<proteinExistence type="predicted"/>
<dbReference type="GO" id="GO:0005576">
    <property type="term" value="C:extracellular region"/>
    <property type="evidence" value="ECO:0007669"/>
    <property type="project" value="InterPro"/>
</dbReference>
<comment type="caution">
    <text evidence="9">The sequence shown here is derived from an EMBL/GenBank/DDBJ whole genome shotgun (WGS) entry which is preliminary data.</text>
</comment>
<accession>A0A3R7QJV2</accession>
<evidence type="ECO:0000259" key="7">
    <source>
        <dbReference type="PROSITE" id="PS50940"/>
    </source>
</evidence>
<feature type="domain" description="Chitin-binding type-2" evidence="7">
    <location>
        <begin position="221"/>
        <end position="261"/>
    </location>
</feature>
<dbReference type="InterPro" id="IPR002557">
    <property type="entry name" value="Chitin-bd_dom"/>
</dbReference>
<dbReference type="PROSITE" id="PS50940">
    <property type="entry name" value="CHIT_BIND_II"/>
    <property type="match status" value="8"/>
</dbReference>
<dbReference type="InterPro" id="IPR051940">
    <property type="entry name" value="Chitin_bind-dev_reg"/>
</dbReference>
<keyword evidence="2" id="KW-0732">Signal</keyword>
<keyword evidence="5" id="KW-0325">Glycoprotein</keyword>
<reference evidence="9 10" key="1">
    <citation type="submission" date="2018-04" db="EMBL/GenBank/DDBJ databases">
        <authorList>
            <person name="Zhang X."/>
            <person name="Yuan J."/>
            <person name="Li F."/>
            <person name="Xiang J."/>
        </authorList>
    </citation>
    <scope>NUCLEOTIDE SEQUENCE [LARGE SCALE GENOMIC DNA]</scope>
    <source>
        <tissue evidence="9">Muscle</tissue>
    </source>
</reference>
<feature type="domain" description="Chitin-binding type-2" evidence="7">
    <location>
        <begin position="166"/>
        <end position="206"/>
    </location>
</feature>
<gene>
    <name evidence="9" type="ORF">C7M84_000122</name>
</gene>
<reference evidence="9 10" key="2">
    <citation type="submission" date="2019-01" db="EMBL/GenBank/DDBJ databases">
        <title>The decoding of complex shrimp genome reveals the adaptation for benthos swimmer, frequently molting mechanism and breeding impact on genome.</title>
        <authorList>
            <person name="Sun Y."/>
            <person name="Gao Y."/>
            <person name="Yu Y."/>
        </authorList>
    </citation>
    <scope>NUCLEOTIDE SEQUENCE [LARGE SCALE GENOMIC DNA]</scope>
    <source>
        <tissue evidence="9">Muscle</tissue>
    </source>
</reference>
<dbReference type="AlphaFoldDB" id="A0A3R7QJV2"/>
<dbReference type="OrthoDB" id="6367731at2759"/>
<feature type="domain" description="Chitin-binding type-2" evidence="7">
    <location>
        <begin position="711"/>
        <end position="750"/>
    </location>
</feature>
<feature type="domain" description="Chitin-binding type-2" evidence="7">
    <location>
        <begin position="647"/>
        <end position="694"/>
    </location>
</feature>
<dbReference type="SMART" id="SM00494">
    <property type="entry name" value="ChtBD2"/>
    <property type="match status" value="8"/>
</dbReference>
<dbReference type="Gene3D" id="2.170.140.10">
    <property type="entry name" value="Chitin binding domain"/>
    <property type="match status" value="8"/>
</dbReference>
<keyword evidence="4" id="KW-1015">Disulfide bond</keyword>
<dbReference type="Pfam" id="PF01607">
    <property type="entry name" value="CBM_14"/>
    <property type="match status" value="8"/>
</dbReference>
<dbReference type="PANTHER" id="PTHR23301">
    <property type="entry name" value="CHITIN BINDING PERITROPHIN-A"/>
    <property type="match status" value="1"/>
</dbReference>
<sequence length="753" mass="82721">MAAISSPISRRPDAEVRHKGLAVLPENPFLAPLAESGSKSNSFVEMGAGRVLVLLAAALALVEGHSICTSLSCPEPNGFFAHPTDCHRYVKCAHGHAYVETCPANLHFNEASGSCDHAENAKCDITERLETDGCSLRSAKASRSLPAESDLSVQCDCDCCLKPHKDCNKYYECKDNVAYVKECGGDLVFNPAKEQCDLPTNYECPKPIICGCHCRYPVDGECNAYYECKDDEAEKRYCSEGLLFNPDTRMCDVASNVDCPVDPPTTGTCDTNVFDSDPDCKFWAANNDCHCKWTDGDCSWQHFVARACPRSCGCQDNVDVTKPPVIDYPCVDCSTGQQYWQHPSDCRKFIQCTSYGPQEMPCGEGTVWDQNLLTCNHAWATECLTGNFLLTNGSCSGCSGCTPPAKPPTNPPTHKPVTPGNFPCVDCSTGQQYWQHPTDCQKFIQCAPYGPQEMPCPAGTRWDQKILTCNHEWNTPCVTGNYLLDDGSCSGCTGCPPPPTSSPDSCSGENPDCKHWAANGDCTCKPNTDCYWQNEVAKMCPKTCRGECGDNPATPPADDCIKCPSYSGLFPHPKDCTKWVHCDHFTPYVKDCPANLHFNPTLKVCDWPSRAGCSSSDSGDCVIQPDPEPTSPPSQPDPACTCECCHIPHPEDCASYYYCDVNKNKTFHTCPEALVFNPDLDTCVYAHQYPECVIEKPPQCECECHYPSEICSEYYICNGGVPEKTECPSGLHWNQAIMSCDHPENVQCETRRK</sequence>
<feature type="domain" description="Chitin-binding type-2" evidence="7">
    <location>
        <begin position="560"/>
        <end position="615"/>
    </location>
</feature>
<keyword evidence="1" id="KW-0147">Chitin-binding</keyword>
<feature type="domain" description="Chitin-binding type-2" evidence="7">
    <location>
        <begin position="70"/>
        <end position="125"/>
    </location>
</feature>
<organism evidence="9 10">
    <name type="scientific">Penaeus vannamei</name>
    <name type="common">Whiteleg shrimp</name>
    <name type="synonym">Litopenaeus vannamei</name>
    <dbReference type="NCBI Taxonomy" id="6689"/>
    <lineage>
        <taxon>Eukaryota</taxon>
        <taxon>Metazoa</taxon>
        <taxon>Ecdysozoa</taxon>
        <taxon>Arthropoda</taxon>
        <taxon>Crustacea</taxon>
        <taxon>Multicrustacea</taxon>
        <taxon>Malacostraca</taxon>
        <taxon>Eumalacostraca</taxon>
        <taxon>Eucarida</taxon>
        <taxon>Decapoda</taxon>
        <taxon>Dendrobranchiata</taxon>
        <taxon>Penaeoidea</taxon>
        <taxon>Penaeidae</taxon>
        <taxon>Penaeus</taxon>
    </lineage>
</organism>
<feature type="domain" description="Chitin-binding type-2" evidence="7">
    <location>
        <begin position="327"/>
        <end position="385"/>
    </location>
</feature>
<dbReference type="PROSITE" id="PS51670">
    <property type="entry name" value="SHKT"/>
    <property type="match status" value="1"/>
</dbReference>
<dbReference type="Proteomes" id="UP000283509">
    <property type="component" value="Unassembled WGS sequence"/>
</dbReference>
<feature type="domain" description="ShKT" evidence="8">
    <location>
        <begin position="506"/>
        <end position="548"/>
    </location>
</feature>
<evidence type="ECO:0000256" key="6">
    <source>
        <dbReference type="PROSITE-ProRule" id="PRU01005"/>
    </source>
</evidence>
<evidence type="ECO:0000256" key="5">
    <source>
        <dbReference type="ARBA" id="ARBA00023180"/>
    </source>
</evidence>
<feature type="domain" description="Chitin-binding type-2" evidence="7">
    <location>
        <begin position="421"/>
        <end position="479"/>
    </location>
</feature>
<evidence type="ECO:0000313" key="10">
    <source>
        <dbReference type="Proteomes" id="UP000283509"/>
    </source>
</evidence>
<evidence type="ECO:0000256" key="1">
    <source>
        <dbReference type="ARBA" id="ARBA00022669"/>
    </source>
</evidence>
<dbReference type="STRING" id="6689.A0A3R7QJV2"/>
<evidence type="ECO:0000259" key="8">
    <source>
        <dbReference type="PROSITE" id="PS51670"/>
    </source>
</evidence>
<name>A0A3R7QJV2_PENVA</name>
<dbReference type="GO" id="GO:0008061">
    <property type="term" value="F:chitin binding"/>
    <property type="evidence" value="ECO:0007669"/>
    <property type="project" value="UniProtKB-KW"/>
</dbReference>
<evidence type="ECO:0000256" key="2">
    <source>
        <dbReference type="ARBA" id="ARBA00022729"/>
    </source>
</evidence>
<keyword evidence="3" id="KW-0677">Repeat</keyword>
<comment type="caution">
    <text evidence="6">Lacks conserved residue(s) required for the propagation of feature annotation.</text>
</comment>